<feature type="region of interest" description="Disordered" evidence="1">
    <location>
        <begin position="38"/>
        <end position="63"/>
    </location>
</feature>
<accession>A0A9P1JN09</accession>
<feature type="chain" id="PRO_5040243941" evidence="2">
    <location>
        <begin position="32"/>
        <end position="63"/>
    </location>
</feature>
<reference evidence="3 4" key="1">
    <citation type="journal article" date="2011" name="PLoS Genet.">
        <title>Azospirillum genomes reveal transition of bacteria from aquatic to terrestrial environments.</title>
        <authorList>
            <person name="Wisniewski-Dye F."/>
            <person name="Borziak K."/>
            <person name="Khalsa-Moyers G."/>
            <person name="Alexandre G."/>
            <person name="Sukharnikov L.O."/>
            <person name="Wuichet K."/>
            <person name="Hurst G.B."/>
            <person name="McDonald W.H."/>
            <person name="Robertson J.S."/>
            <person name="Barbe V."/>
            <person name="Calteau A."/>
            <person name="Rouy Z."/>
            <person name="Mangenot S."/>
            <person name="Prigent-Combaret C."/>
            <person name="Normand P."/>
            <person name="Boyer M."/>
            <person name="Siguier P."/>
            <person name="Dessaux Y."/>
            <person name="Elmerich C."/>
            <person name="Condemine G."/>
            <person name="Krishnen G."/>
            <person name="Kennedy I."/>
            <person name="Paterson A.H."/>
            <person name="Gonzalez V."/>
            <person name="Mavingui P."/>
            <person name="Zhulin I.B."/>
        </authorList>
    </citation>
    <scope>NUCLEOTIDE SEQUENCE [LARGE SCALE GENOMIC DNA]</scope>
    <source>
        <strain evidence="3 4">Sp245</strain>
    </source>
</reference>
<evidence type="ECO:0000256" key="2">
    <source>
        <dbReference type="SAM" id="SignalP"/>
    </source>
</evidence>
<dbReference type="KEGG" id="abs:AZOBR_10265"/>
<dbReference type="AlphaFoldDB" id="A0A9P1JN09"/>
<dbReference type="Proteomes" id="UP000007319">
    <property type="component" value="Chromosome"/>
</dbReference>
<dbReference type="InterPro" id="IPR006311">
    <property type="entry name" value="TAT_signal"/>
</dbReference>
<organism evidence="3 4">
    <name type="scientific">Azospirillum baldaniorum</name>
    <dbReference type="NCBI Taxonomy" id="1064539"/>
    <lineage>
        <taxon>Bacteria</taxon>
        <taxon>Pseudomonadati</taxon>
        <taxon>Pseudomonadota</taxon>
        <taxon>Alphaproteobacteria</taxon>
        <taxon>Rhodospirillales</taxon>
        <taxon>Azospirillaceae</taxon>
        <taxon>Azospirillum</taxon>
    </lineage>
</organism>
<feature type="signal peptide" evidence="2">
    <location>
        <begin position="1"/>
        <end position="31"/>
    </location>
</feature>
<evidence type="ECO:0000256" key="1">
    <source>
        <dbReference type="SAM" id="MobiDB-lite"/>
    </source>
</evidence>
<protein>
    <submittedName>
        <fullName evidence="3">Uncharacterized protein</fullName>
    </submittedName>
</protein>
<gene>
    <name evidence="3" type="ORF">AZOBR_10265</name>
</gene>
<proteinExistence type="predicted"/>
<keyword evidence="2" id="KW-0732">Signal</keyword>
<keyword evidence="4" id="KW-1185">Reference proteome</keyword>
<name>A0A9P1JN09_9PROT</name>
<feature type="compositionally biased region" description="Gly residues" evidence="1">
    <location>
        <begin position="49"/>
        <end position="63"/>
    </location>
</feature>
<sequence>MPPFLPLTRRDLLTGSALLAGAALLPRVARAAVGEGTAVSLSAGPGPRQSGGDGLSRHGGLGL</sequence>
<evidence type="ECO:0000313" key="4">
    <source>
        <dbReference type="Proteomes" id="UP000007319"/>
    </source>
</evidence>
<dbReference type="EMBL" id="HE577327">
    <property type="protein sequence ID" value="CCC96478.1"/>
    <property type="molecule type" value="Genomic_DNA"/>
</dbReference>
<evidence type="ECO:0000313" key="3">
    <source>
        <dbReference type="EMBL" id="CCC96478.1"/>
    </source>
</evidence>
<dbReference type="PROSITE" id="PS51318">
    <property type="entry name" value="TAT"/>
    <property type="match status" value="1"/>
</dbReference>